<evidence type="ECO:0000313" key="1">
    <source>
        <dbReference type="EMBL" id="RHN53097.1"/>
    </source>
</evidence>
<dbReference type="AlphaFoldDB" id="A0A396HQJ7"/>
<protein>
    <submittedName>
        <fullName evidence="1">Uncharacterized protein</fullName>
    </submittedName>
</protein>
<organism evidence="1">
    <name type="scientific">Medicago truncatula</name>
    <name type="common">Barrel medic</name>
    <name type="synonym">Medicago tribuloides</name>
    <dbReference type="NCBI Taxonomy" id="3880"/>
    <lineage>
        <taxon>Eukaryota</taxon>
        <taxon>Viridiplantae</taxon>
        <taxon>Streptophyta</taxon>
        <taxon>Embryophyta</taxon>
        <taxon>Tracheophyta</taxon>
        <taxon>Spermatophyta</taxon>
        <taxon>Magnoliopsida</taxon>
        <taxon>eudicotyledons</taxon>
        <taxon>Gunneridae</taxon>
        <taxon>Pentapetalae</taxon>
        <taxon>rosids</taxon>
        <taxon>fabids</taxon>
        <taxon>Fabales</taxon>
        <taxon>Fabaceae</taxon>
        <taxon>Papilionoideae</taxon>
        <taxon>50 kb inversion clade</taxon>
        <taxon>NPAAA clade</taxon>
        <taxon>Hologalegina</taxon>
        <taxon>IRL clade</taxon>
        <taxon>Trifolieae</taxon>
        <taxon>Medicago</taxon>
    </lineage>
</organism>
<comment type="caution">
    <text evidence="1">The sequence shown here is derived from an EMBL/GenBank/DDBJ whole genome shotgun (WGS) entry which is preliminary data.</text>
</comment>
<reference evidence="1" key="1">
    <citation type="journal article" date="2018" name="Nat. Plants">
        <title>Whole-genome landscape of Medicago truncatula symbiotic genes.</title>
        <authorList>
            <person name="Pecrix Y."/>
            <person name="Gamas P."/>
            <person name="Carrere S."/>
        </authorList>
    </citation>
    <scope>NUCLEOTIDE SEQUENCE</scope>
    <source>
        <tissue evidence="1">Leaves</tissue>
    </source>
</reference>
<dbReference type="Proteomes" id="UP000265566">
    <property type="component" value="Chromosome 6"/>
</dbReference>
<sequence>MHSYLTSCFVIHGGYIIFFNKVIYINCFRSCLTSCFLILFNRFS</sequence>
<name>A0A396HQJ7_MEDTR</name>
<proteinExistence type="predicted"/>
<dbReference type="EMBL" id="PSQE01000006">
    <property type="protein sequence ID" value="RHN53097.1"/>
    <property type="molecule type" value="Genomic_DNA"/>
</dbReference>
<dbReference type="Gramene" id="rna37859">
    <property type="protein sequence ID" value="RHN53097.1"/>
    <property type="gene ID" value="gene37859"/>
</dbReference>
<gene>
    <name evidence="1" type="ORF">MtrunA17_Chr6g0487751</name>
</gene>
<accession>A0A396HQJ7</accession>